<keyword evidence="4" id="KW-1185">Reference proteome</keyword>
<dbReference type="InterPro" id="IPR029058">
    <property type="entry name" value="AB_hydrolase_fold"/>
</dbReference>
<organism evidence="3 4">
    <name type="scientific">Isoptericola haloaureus</name>
    <dbReference type="NCBI Taxonomy" id="1542902"/>
    <lineage>
        <taxon>Bacteria</taxon>
        <taxon>Bacillati</taxon>
        <taxon>Actinomycetota</taxon>
        <taxon>Actinomycetes</taxon>
        <taxon>Micrococcales</taxon>
        <taxon>Promicromonosporaceae</taxon>
        <taxon>Isoptericola</taxon>
    </lineage>
</organism>
<sequence length="293" mass="30753">MTTTTRTLDVPGAVLTFDVHAPRREAGCPPLLVIGNPMAADGFAELVAELGDRTVITYDPRGTARSPRERPTDEVTVDDHAADLHAVARAVDRGPMDVLGSSGGGVTAVSWAAAHPGEVRRLVAHEPPLTALLSDRDVAVRAQQDVVDTYHRSGTGPATAKFLRLVSATQPLTPDYLDQPDPDPAAFGLPTEDDGRRDDLMLGTSLATMPRWQPPLDDLRAGVRSTDLRVLPAVGAASPPGGLAYRGAVALAEALAVRPVVFPGDHGGFARHAGAPDNDPAAFAARLRDLLAC</sequence>
<feature type="region of interest" description="Disordered" evidence="1">
    <location>
        <begin position="174"/>
        <end position="194"/>
    </location>
</feature>
<reference evidence="3" key="1">
    <citation type="journal article" date="2024" name="Antonie Van Leeuwenhoek">
        <title>Isoptericola haloaureus sp. nov., a dimorphic actinobacterium isolated from mangrove sediments of southeast India, implicating biosaline agricultural significance through nitrogen fixation and salt tolerance genes.</title>
        <authorList>
            <person name="Prathaban M."/>
            <person name="Prathiviraj R."/>
            <person name="Ravichandran M."/>
            <person name="Natarajan S.D."/>
            <person name="Sobanaa M."/>
            <person name="Hari Krishna Kumar S."/>
            <person name="Chandrasekar V."/>
            <person name="Selvin J."/>
        </authorList>
    </citation>
    <scope>NUCLEOTIDE SEQUENCE</scope>
    <source>
        <strain evidence="3">MP1014</strain>
    </source>
</reference>
<evidence type="ECO:0000313" key="4">
    <source>
        <dbReference type="Proteomes" id="UP001310387"/>
    </source>
</evidence>
<reference evidence="3" key="2">
    <citation type="submission" date="2024-02" db="EMBL/GenBank/DDBJ databases">
        <authorList>
            <person name="Prathaban M."/>
            <person name="Mythili R."/>
            <person name="Sharmila Devi N."/>
            <person name="Sobanaa M."/>
            <person name="Prathiviraj R."/>
            <person name="Selvin J."/>
        </authorList>
    </citation>
    <scope>NUCLEOTIDE SEQUENCE</scope>
    <source>
        <strain evidence="3">MP1014</strain>
    </source>
</reference>
<feature type="domain" description="AB hydrolase-1" evidence="2">
    <location>
        <begin position="32"/>
        <end position="150"/>
    </location>
</feature>
<comment type="caution">
    <text evidence="3">The sequence shown here is derived from an EMBL/GenBank/DDBJ whole genome shotgun (WGS) entry which is preliminary data.</text>
</comment>
<protein>
    <submittedName>
        <fullName evidence="3">Alpha/beta hydrolase</fullName>
    </submittedName>
</protein>
<proteinExistence type="predicted"/>
<dbReference type="Gene3D" id="3.40.50.1820">
    <property type="entry name" value="alpha/beta hydrolase"/>
    <property type="match status" value="1"/>
</dbReference>
<name>A0ABU7ZA40_9MICO</name>
<dbReference type="SUPFAM" id="SSF53474">
    <property type="entry name" value="alpha/beta-Hydrolases"/>
    <property type="match status" value="1"/>
</dbReference>
<keyword evidence="3" id="KW-0378">Hydrolase</keyword>
<accession>A0ABU7ZA40</accession>
<dbReference type="Proteomes" id="UP001310387">
    <property type="component" value="Unassembled WGS sequence"/>
</dbReference>
<evidence type="ECO:0000313" key="3">
    <source>
        <dbReference type="EMBL" id="MEG3616395.1"/>
    </source>
</evidence>
<dbReference type="RefSeq" id="WP_332902873.1">
    <property type="nucleotide sequence ID" value="NZ_JBAGLP010000118.1"/>
</dbReference>
<evidence type="ECO:0000256" key="1">
    <source>
        <dbReference type="SAM" id="MobiDB-lite"/>
    </source>
</evidence>
<dbReference type="GO" id="GO:0016787">
    <property type="term" value="F:hydrolase activity"/>
    <property type="evidence" value="ECO:0007669"/>
    <property type="project" value="UniProtKB-KW"/>
</dbReference>
<dbReference type="Pfam" id="PF00561">
    <property type="entry name" value="Abhydrolase_1"/>
    <property type="match status" value="1"/>
</dbReference>
<gene>
    <name evidence="3" type="ORF">V5O49_14790</name>
</gene>
<dbReference type="InterPro" id="IPR000073">
    <property type="entry name" value="AB_hydrolase_1"/>
</dbReference>
<dbReference type="EMBL" id="JBAGLP010000118">
    <property type="protein sequence ID" value="MEG3616395.1"/>
    <property type="molecule type" value="Genomic_DNA"/>
</dbReference>
<evidence type="ECO:0000259" key="2">
    <source>
        <dbReference type="Pfam" id="PF00561"/>
    </source>
</evidence>